<evidence type="ECO:0000313" key="3">
    <source>
        <dbReference type="Proteomes" id="UP001642360"/>
    </source>
</evidence>
<feature type="region of interest" description="Disordered" evidence="1">
    <location>
        <begin position="167"/>
        <end position="186"/>
    </location>
</feature>
<name>A0ABC8RMX0_9AQUA</name>
<feature type="region of interest" description="Disordered" evidence="1">
    <location>
        <begin position="22"/>
        <end position="41"/>
    </location>
</feature>
<sequence>MLMVIPKAQRMNEAMIGAGTGWKRQRREQPTGRAYPKEHQSPPANIYLQEADLWIERKMQERKMKYERKRCFGGVRYADGEYAAEQPQGLPAVIAELTRWAAQNLELTFQSEINGRTKRLREGRSESIRMETGRRGEREIFEPASSKQQRLKSRCALASALHCRINNGSAGLDEQPSLERNSEKLR</sequence>
<evidence type="ECO:0000313" key="2">
    <source>
        <dbReference type="EMBL" id="CAK9146078.1"/>
    </source>
</evidence>
<dbReference type="EMBL" id="CAUOFW020001536">
    <property type="protein sequence ID" value="CAK9146078.1"/>
    <property type="molecule type" value="Genomic_DNA"/>
</dbReference>
<protein>
    <submittedName>
        <fullName evidence="2">Uncharacterized protein</fullName>
    </submittedName>
</protein>
<dbReference type="AlphaFoldDB" id="A0ABC8RMX0"/>
<keyword evidence="3" id="KW-1185">Reference proteome</keyword>
<accession>A0ABC8RMX0</accession>
<organism evidence="2 3">
    <name type="scientific">Ilex paraguariensis</name>
    <name type="common">yerba mate</name>
    <dbReference type="NCBI Taxonomy" id="185542"/>
    <lineage>
        <taxon>Eukaryota</taxon>
        <taxon>Viridiplantae</taxon>
        <taxon>Streptophyta</taxon>
        <taxon>Embryophyta</taxon>
        <taxon>Tracheophyta</taxon>
        <taxon>Spermatophyta</taxon>
        <taxon>Magnoliopsida</taxon>
        <taxon>eudicotyledons</taxon>
        <taxon>Gunneridae</taxon>
        <taxon>Pentapetalae</taxon>
        <taxon>asterids</taxon>
        <taxon>campanulids</taxon>
        <taxon>Aquifoliales</taxon>
        <taxon>Aquifoliaceae</taxon>
        <taxon>Ilex</taxon>
    </lineage>
</organism>
<comment type="caution">
    <text evidence="2">The sequence shown here is derived from an EMBL/GenBank/DDBJ whole genome shotgun (WGS) entry which is preliminary data.</text>
</comment>
<reference evidence="2 3" key="1">
    <citation type="submission" date="2024-02" db="EMBL/GenBank/DDBJ databases">
        <authorList>
            <person name="Vignale AGUSTIN F."/>
            <person name="Sosa J E."/>
            <person name="Modenutti C."/>
        </authorList>
    </citation>
    <scope>NUCLEOTIDE SEQUENCE [LARGE SCALE GENOMIC DNA]</scope>
</reference>
<evidence type="ECO:0000256" key="1">
    <source>
        <dbReference type="SAM" id="MobiDB-lite"/>
    </source>
</evidence>
<dbReference type="Proteomes" id="UP001642360">
    <property type="component" value="Unassembled WGS sequence"/>
</dbReference>
<proteinExistence type="predicted"/>
<feature type="compositionally biased region" description="Basic and acidic residues" evidence="1">
    <location>
        <begin position="27"/>
        <end position="40"/>
    </location>
</feature>
<gene>
    <name evidence="2" type="ORF">ILEXP_LOCUS13918</name>
</gene>